<gene>
    <name evidence="1" type="ORF">EJ913_14930</name>
</gene>
<evidence type="ECO:0000313" key="1">
    <source>
        <dbReference type="EMBL" id="RUQ69664.1"/>
    </source>
</evidence>
<reference evidence="1 2" key="1">
    <citation type="submission" date="2018-12" db="EMBL/GenBank/DDBJ databases">
        <authorList>
            <person name="Yang Y."/>
        </authorList>
    </citation>
    <scope>NUCLEOTIDE SEQUENCE [LARGE SCALE GENOMIC DNA]</scope>
    <source>
        <strain evidence="1 2">GSF71</strain>
    </source>
</reference>
<comment type="caution">
    <text evidence="1">The sequence shown here is derived from an EMBL/GenBank/DDBJ whole genome shotgun (WGS) entry which is preliminary data.</text>
</comment>
<dbReference type="AlphaFoldDB" id="A0A3S0V5Y1"/>
<keyword evidence="2" id="KW-1185">Reference proteome</keyword>
<sequence>MLTRNTRRTVTFTRPFTLNGLDGAQPPGRYVVEMEEELIESLSFPAYRRTSTVILMPGAPGGPVVMQAVEVDPDELDAAERRDAL</sequence>
<dbReference type="RefSeq" id="WP_126999208.1">
    <property type="nucleotide sequence ID" value="NZ_JBNPXW010000003.1"/>
</dbReference>
<dbReference type="EMBL" id="RZIJ01000011">
    <property type="protein sequence ID" value="RUQ69664.1"/>
    <property type="molecule type" value="Genomic_DNA"/>
</dbReference>
<protein>
    <submittedName>
        <fullName evidence="1">Uncharacterized protein</fullName>
    </submittedName>
</protein>
<dbReference type="OrthoDB" id="8378722at2"/>
<evidence type="ECO:0000313" key="2">
    <source>
        <dbReference type="Proteomes" id="UP000280346"/>
    </source>
</evidence>
<accession>A0A3S0V5Y1</accession>
<proteinExistence type="predicted"/>
<organism evidence="1 2">
    <name type="scientific">Azospirillum doebereinerae</name>
    <dbReference type="NCBI Taxonomy" id="92933"/>
    <lineage>
        <taxon>Bacteria</taxon>
        <taxon>Pseudomonadati</taxon>
        <taxon>Pseudomonadota</taxon>
        <taxon>Alphaproteobacteria</taxon>
        <taxon>Rhodospirillales</taxon>
        <taxon>Azospirillaceae</taxon>
        <taxon>Azospirillum</taxon>
    </lineage>
</organism>
<name>A0A3S0V5Y1_9PROT</name>
<dbReference type="Proteomes" id="UP000280346">
    <property type="component" value="Unassembled WGS sequence"/>
</dbReference>